<name>A0A1Y2K6L3_9PROT</name>
<dbReference type="CDD" id="cd06062">
    <property type="entry name" value="H2MP_MemB-H2up"/>
    <property type="match status" value="1"/>
</dbReference>
<dbReference type="SUPFAM" id="SSF53163">
    <property type="entry name" value="HybD-like"/>
    <property type="match status" value="1"/>
</dbReference>
<sequence length="164" mass="17115">MMNIVVLGLGNLLLSDEGVGVRVVEALARRAPPLPDCVTLLDGGTAAMDLLDELCAADHLIVADAINAETPGELITLRDGELGAFFQTKISPHQVGFADVLAAMTLLDGAPQSIVVHGVAPLSLETGMALTPLIAGKVETLCQRIVKEINTLLIDARQAQAESV</sequence>
<dbReference type="InterPro" id="IPR000671">
    <property type="entry name" value="Peptidase_A31"/>
</dbReference>
<dbReference type="PANTHER" id="PTHR30302:SF1">
    <property type="entry name" value="HYDROGENASE 2 MATURATION PROTEASE"/>
    <property type="match status" value="1"/>
</dbReference>
<keyword evidence="4" id="KW-0378">Hydrolase</keyword>
<dbReference type="InterPro" id="IPR023430">
    <property type="entry name" value="Pept_HybD-like_dom_sf"/>
</dbReference>
<dbReference type="AlphaFoldDB" id="A0A1Y2K6L3"/>
<accession>A0A1Y2K6L3</accession>
<organism evidence="5 6">
    <name type="scientific">Magnetofaba australis IT-1</name>
    <dbReference type="NCBI Taxonomy" id="1434232"/>
    <lineage>
        <taxon>Bacteria</taxon>
        <taxon>Pseudomonadati</taxon>
        <taxon>Pseudomonadota</taxon>
        <taxon>Magnetococcia</taxon>
        <taxon>Magnetococcales</taxon>
        <taxon>Magnetococcaceae</taxon>
        <taxon>Magnetofaba</taxon>
    </lineage>
</organism>
<comment type="caution">
    <text evidence="5">The sequence shown here is derived from an EMBL/GenBank/DDBJ whole genome shotgun (WGS) entry which is preliminary data.</text>
</comment>
<evidence type="ECO:0000313" key="5">
    <source>
        <dbReference type="EMBL" id="OSM04081.1"/>
    </source>
</evidence>
<dbReference type="Proteomes" id="UP000194003">
    <property type="component" value="Unassembled WGS sequence"/>
</dbReference>
<proteinExistence type="inferred from homology"/>
<gene>
    <name evidence="5" type="ORF">MAIT1_03661</name>
</gene>
<dbReference type="PRINTS" id="PR00446">
    <property type="entry name" value="HYDRGNUPTAKE"/>
</dbReference>
<dbReference type="Pfam" id="PF01750">
    <property type="entry name" value="HycI"/>
    <property type="match status" value="1"/>
</dbReference>
<keyword evidence="6" id="KW-1185">Reference proteome</keyword>
<evidence type="ECO:0000256" key="1">
    <source>
        <dbReference type="ARBA" id="ARBA00006814"/>
    </source>
</evidence>
<dbReference type="GO" id="GO:0016485">
    <property type="term" value="P:protein processing"/>
    <property type="evidence" value="ECO:0007669"/>
    <property type="project" value="TreeGrafter"/>
</dbReference>
<dbReference type="STRING" id="1434232.MAIT1_03661"/>
<dbReference type="GO" id="GO:0008047">
    <property type="term" value="F:enzyme activator activity"/>
    <property type="evidence" value="ECO:0007669"/>
    <property type="project" value="InterPro"/>
</dbReference>
<protein>
    <submittedName>
        <fullName evidence="5">Putative hydrogenase expression/formation protein</fullName>
    </submittedName>
</protein>
<evidence type="ECO:0000256" key="3">
    <source>
        <dbReference type="ARBA" id="ARBA00022750"/>
    </source>
</evidence>
<evidence type="ECO:0000313" key="6">
    <source>
        <dbReference type="Proteomes" id="UP000194003"/>
    </source>
</evidence>
<dbReference type="NCBIfam" id="TIGR00072">
    <property type="entry name" value="hydrog_prot"/>
    <property type="match status" value="1"/>
</dbReference>
<keyword evidence="3" id="KW-0064">Aspartyl protease</keyword>
<comment type="similarity">
    <text evidence="1">Belongs to the peptidase A31 family.</text>
</comment>
<dbReference type="PANTHER" id="PTHR30302">
    <property type="entry name" value="HYDROGENASE 1 MATURATION PROTEASE"/>
    <property type="match status" value="1"/>
</dbReference>
<keyword evidence="2" id="KW-0645">Protease</keyword>
<evidence type="ECO:0000256" key="4">
    <source>
        <dbReference type="ARBA" id="ARBA00022801"/>
    </source>
</evidence>
<dbReference type="Gene3D" id="3.40.50.1450">
    <property type="entry name" value="HybD-like"/>
    <property type="match status" value="1"/>
</dbReference>
<reference evidence="5 6" key="1">
    <citation type="journal article" date="2016" name="BMC Genomics">
        <title>Combined genomic and structural analyses of a cultured magnetotactic bacterium reveals its niche adaptation to a dynamic environment.</title>
        <authorList>
            <person name="Araujo A.C."/>
            <person name="Morillo V."/>
            <person name="Cypriano J."/>
            <person name="Teixeira L.C."/>
            <person name="Leao P."/>
            <person name="Lyra S."/>
            <person name="Almeida L.G."/>
            <person name="Bazylinski D.A."/>
            <person name="Vasconcellos A.T."/>
            <person name="Abreu F."/>
            <person name="Lins U."/>
        </authorList>
    </citation>
    <scope>NUCLEOTIDE SEQUENCE [LARGE SCALE GENOMIC DNA]</scope>
    <source>
        <strain evidence="5 6">IT-1</strain>
    </source>
</reference>
<dbReference type="EMBL" id="LVJN01000019">
    <property type="protein sequence ID" value="OSM04081.1"/>
    <property type="molecule type" value="Genomic_DNA"/>
</dbReference>
<evidence type="ECO:0000256" key="2">
    <source>
        <dbReference type="ARBA" id="ARBA00022670"/>
    </source>
</evidence>
<dbReference type="OrthoDB" id="9792731at2"/>
<dbReference type="GO" id="GO:0004190">
    <property type="term" value="F:aspartic-type endopeptidase activity"/>
    <property type="evidence" value="ECO:0007669"/>
    <property type="project" value="UniProtKB-KW"/>
</dbReference>